<comment type="caution">
    <text evidence="1">The sequence shown here is derived from an EMBL/GenBank/DDBJ whole genome shotgun (WGS) entry which is preliminary data.</text>
</comment>
<gene>
    <name evidence="1" type="ORF">HD556DRAFT_1446769</name>
</gene>
<reference evidence="1" key="1">
    <citation type="journal article" date="2020" name="New Phytol.">
        <title>Comparative genomics reveals dynamic genome evolution in host specialist ectomycorrhizal fungi.</title>
        <authorList>
            <person name="Lofgren L.A."/>
            <person name="Nguyen N.H."/>
            <person name="Vilgalys R."/>
            <person name="Ruytinx J."/>
            <person name="Liao H.L."/>
            <person name="Branco S."/>
            <person name="Kuo A."/>
            <person name="LaButti K."/>
            <person name="Lipzen A."/>
            <person name="Andreopoulos W."/>
            <person name="Pangilinan J."/>
            <person name="Riley R."/>
            <person name="Hundley H."/>
            <person name="Na H."/>
            <person name="Barry K."/>
            <person name="Grigoriev I.V."/>
            <person name="Stajich J.E."/>
            <person name="Kennedy P.G."/>
        </authorList>
    </citation>
    <scope>NUCLEOTIDE SEQUENCE</scope>
    <source>
        <strain evidence="1">S12</strain>
    </source>
</reference>
<dbReference type="Proteomes" id="UP000719766">
    <property type="component" value="Unassembled WGS sequence"/>
</dbReference>
<keyword evidence="2" id="KW-1185">Reference proteome</keyword>
<sequence>MQDKLGQAAWRRYHNLGRGLRDVIFSDFPHNTRWFTPEERAFVLSPLVEDGYGKADELGKQPIVKELRDAVSDWKMWWFSATAMFQAIE</sequence>
<name>A0A9P7DEM6_9AGAM</name>
<proteinExistence type="predicted"/>
<dbReference type="RefSeq" id="XP_041156785.1">
    <property type="nucleotide sequence ID" value="XM_041307150.1"/>
</dbReference>
<evidence type="ECO:0000313" key="2">
    <source>
        <dbReference type="Proteomes" id="UP000719766"/>
    </source>
</evidence>
<protein>
    <submittedName>
        <fullName evidence="1">Uncharacterized protein</fullName>
    </submittedName>
</protein>
<dbReference type="AlphaFoldDB" id="A0A9P7DEM6"/>
<evidence type="ECO:0000313" key="1">
    <source>
        <dbReference type="EMBL" id="KAG1789755.1"/>
    </source>
</evidence>
<organism evidence="1 2">
    <name type="scientific">Suillus plorans</name>
    <dbReference type="NCBI Taxonomy" id="116603"/>
    <lineage>
        <taxon>Eukaryota</taxon>
        <taxon>Fungi</taxon>
        <taxon>Dikarya</taxon>
        <taxon>Basidiomycota</taxon>
        <taxon>Agaricomycotina</taxon>
        <taxon>Agaricomycetes</taxon>
        <taxon>Agaricomycetidae</taxon>
        <taxon>Boletales</taxon>
        <taxon>Suillineae</taxon>
        <taxon>Suillaceae</taxon>
        <taxon>Suillus</taxon>
    </lineage>
</organism>
<dbReference type="GeneID" id="64600914"/>
<accession>A0A9P7DEM6</accession>
<dbReference type="EMBL" id="JABBWE010000056">
    <property type="protein sequence ID" value="KAG1789755.1"/>
    <property type="molecule type" value="Genomic_DNA"/>
</dbReference>
<dbReference type="OrthoDB" id="3639251at2759"/>